<evidence type="ECO:0000313" key="4">
    <source>
        <dbReference type="Proteomes" id="UP001172457"/>
    </source>
</evidence>
<keyword evidence="1" id="KW-0413">Isomerase</keyword>
<dbReference type="GO" id="GO:0003723">
    <property type="term" value="F:RNA binding"/>
    <property type="evidence" value="ECO:0007669"/>
    <property type="project" value="InterPro"/>
</dbReference>
<organism evidence="3 4">
    <name type="scientific">Centaurea solstitialis</name>
    <name type="common">yellow star-thistle</name>
    <dbReference type="NCBI Taxonomy" id="347529"/>
    <lineage>
        <taxon>Eukaryota</taxon>
        <taxon>Viridiplantae</taxon>
        <taxon>Streptophyta</taxon>
        <taxon>Embryophyta</taxon>
        <taxon>Tracheophyta</taxon>
        <taxon>Spermatophyta</taxon>
        <taxon>Magnoliopsida</taxon>
        <taxon>eudicotyledons</taxon>
        <taxon>Gunneridae</taxon>
        <taxon>Pentapetalae</taxon>
        <taxon>asterids</taxon>
        <taxon>campanulids</taxon>
        <taxon>Asterales</taxon>
        <taxon>Asteraceae</taxon>
        <taxon>Carduoideae</taxon>
        <taxon>Cardueae</taxon>
        <taxon>Centaureinae</taxon>
        <taxon>Centaurea</taxon>
    </lineage>
</organism>
<dbReference type="InterPro" id="IPR001406">
    <property type="entry name" value="PsdUridine_synth_TruA"/>
</dbReference>
<dbReference type="GO" id="GO:0005634">
    <property type="term" value="C:nucleus"/>
    <property type="evidence" value="ECO:0007669"/>
    <property type="project" value="TreeGrafter"/>
</dbReference>
<dbReference type="GO" id="GO:0031119">
    <property type="term" value="P:tRNA pseudouridine synthesis"/>
    <property type="evidence" value="ECO:0007669"/>
    <property type="project" value="TreeGrafter"/>
</dbReference>
<dbReference type="Proteomes" id="UP001172457">
    <property type="component" value="Chromosome 3"/>
</dbReference>
<gene>
    <name evidence="3" type="ORF">OSB04_012205</name>
</gene>
<dbReference type="EMBL" id="JARYMX010000003">
    <property type="protein sequence ID" value="KAJ9557591.1"/>
    <property type="molecule type" value="Genomic_DNA"/>
</dbReference>
<dbReference type="GO" id="GO:1990481">
    <property type="term" value="P:mRNA pseudouridine synthesis"/>
    <property type="evidence" value="ECO:0007669"/>
    <property type="project" value="TreeGrafter"/>
</dbReference>
<feature type="compositionally biased region" description="Pro residues" evidence="2">
    <location>
        <begin position="9"/>
        <end position="24"/>
    </location>
</feature>
<dbReference type="GO" id="GO:0009982">
    <property type="term" value="F:pseudouridine synthase activity"/>
    <property type="evidence" value="ECO:0007669"/>
    <property type="project" value="InterPro"/>
</dbReference>
<dbReference type="InterPro" id="IPR020094">
    <property type="entry name" value="TruA/RsuA/RluB/E/F_N"/>
</dbReference>
<accession>A0AA38TLM6</accession>
<dbReference type="PANTHER" id="PTHR11142:SF4">
    <property type="entry name" value="PSEUDOURIDYLATE SYNTHASE 1 HOMOLOG"/>
    <property type="match status" value="1"/>
</dbReference>
<protein>
    <submittedName>
        <fullName evidence="3">Uncharacterized protein</fullName>
    </submittedName>
</protein>
<dbReference type="AlphaFoldDB" id="A0AA38TLM6"/>
<dbReference type="InterPro" id="IPR020103">
    <property type="entry name" value="PsdUridine_synth_cat_dom_sf"/>
</dbReference>
<evidence type="ECO:0000313" key="3">
    <source>
        <dbReference type="EMBL" id="KAJ9557591.1"/>
    </source>
</evidence>
<reference evidence="3" key="1">
    <citation type="submission" date="2023-03" db="EMBL/GenBank/DDBJ databases">
        <title>Chromosome-scale reference genome and RAD-based genetic map of yellow starthistle (Centaurea solstitialis) reveal putative structural variation and QTLs associated with invader traits.</title>
        <authorList>
            <person name="Reatini B."/>
            <person name="Cang F.A."/>
            <person name="Jiang Q."/>
            <person name="Mckibben M.T.W."/>
            <person name="Barker M.S."/>
            <person name="Rieseberg L.H."/>
            <person name="Dlugosch K.M."/>
        </authorList>
    </citation>
    <scope>NUCLEOTIDE SEQUENCE</scope>
    <source>
        <strain evidence="3">CAN-66</strain>
        <tissue evidence="3">Leaf</tissue>
    </source>
</reference>
<feature type="region of interest" description="Disordered" evidence="2">
    <location>
        <begin position="1"/>
        <end position="53"/>
    </location>
</feature>
<proteinExistence type="predicted"/>
<evidence type="ECO:0000256" key="1">
    <source>
        <dbReference type="ARBA" id="ARBA00023235"/>
    </source>
</evidence>
<sequence>MEDQTFLSPPSPTPPSPPPPPPPQEEPDSKKLDMSTATTTSGDEDRSITTTATTEKKRPLYKRREVPILFAYCGVGYQGMPEIYYGFPKRFDFARSARTDKGVTAFVQVVSGKLYVDPPGFRANKNLSSQFRVFGYKRVTTSFSAKRFCDRQVVLLPVFALDSGYHRDRESVLASLECSERGRKVGIQSGISSNGLSALSDSDVKQDNPASLHIGNSKPVIVEGKSSESSSALGNGFGDEIVKENVFGTLVMKKERLNKILKHYVGNHNFHNITTRTKA</sequence>
<evidence type="ECO:0000256" key="2">
    <source>
        <dbReference type="SAM" id="MobiDB-lite"/>
    </source>
</evidence>
<keyword evidence="4" id="KW-1185">Reference proteome</keyword>
<dbReference type="Gene3D" id="3.30.70.580">
    <property type="entry name" value="Pseudouridine synthase I, catalytic domain, N-terminal subdomain"/>
    <property type="match status" value="1"/>
</dbReference>
<dbReference type="PANTHER" id="PTHR11142">
    <property type="entry name" value="PSEUDOURIDYLATE SYNTHASE"/>
    <property type="match status" value="1"/>
</dbReference>
<name>A0AA38TLM6_9ASTR</name>
<dbReference type="SUPFAM" id="SSF55120">
    <property type="entry name" value="Pseudouridine synthase"/>
    <property type="match status" value="1"/>
</dbReference>
<comment type="caution">
    <text evidence="3">The sequence shown here is derived from an EMBL/GenBank/DDBJ whole genome shotgun (WGS) entry which is preliminary data.</text>
</comment>